<evidence type="ECO:0000256" key="2">
    <source>
        <dbReference type="ARBA" id="ARBA00009370"/>
    </source>
</evidence>
<evidence type="ECO:0000256" key="3">
    <source>
        <dbReference type="ARBA" id="ARBA00013208"/>
    </source>
</evidence>
<evidence type="ECO:0000256" key="4">
    <source>
        <dbReference type="ARBA" id="ARBA00022670"/>
    </source>
</evidence>
<comment type="catalytic activity">
    <reaction evidence="1 6">
        <text>Cleavage of hydrophobic, N-terminal signal or leader sequences from secreted and periplasmic proteins.</text>
        <dbReference type="EC" id="3.4.21.89"/>
    </reaction>
</comment>
<comment type="caution">
    <text evidence="9">The sequence shown here is derived from an EMBL/GenBank/DDBJ whole genome shotgun (WGS) entry which is preliminary data.</text>
</comment>
<dbReference type="PROSITE" id="PS00761">
    <property type="entry name" value="SPASE_I_3"/>
    <property type="match status" value="1"/>
</dbReference>
<keyword evidence="10" id="KW-1185">Reference proteome</keyword>
<organism evidence="9 10">
    <name type="scientific">Candidatus Fervidibacter sacchari</name>
    <dbReference type="NCBI Taxonomy" id="1448929"/>
    <lineage>
        <taxon>Bacteria</taxon>
        <taxon>Candidatus Fervidibacterota</taxon>
        <taxon>Candidatus Fervidibacter</taxon>
    </lineage>
</organism>
<sequence length="189" mass="21803">MNEEMQPVPQESWLTKKRGVRDVWFWVFLVLLLVFGFEVWLLFKFMFVATMIGSSSMEPTLEKGDAVIVRRIRFTPDNPPNRGDLVFFRDPITKKDWLVKRVIGLPGETLIIWAGRVYINGVPLDEPYVNGIVEEYGMWHIPKDAVFVMGDNRPSSNDSRDFGPVPLDLIEGKVVFRYFPLGRVGRITP</sequence>
<dbReference type="InterPro" id="IPR036286">
    <property type="entry name" value="LexA/Signal_pep-like_sf"/>
</dbReference>
<dbReference type="EC" id="3.4.21.89" evidence="3 6"/>
<proteinExistence type="inferred from homology"/>
<evidence type="ECO:0000256" key="1">
    <source>
        <dbReference type="ARBA" id="ARBA00000677"/>
    </source>
</evidence>
<dbReference type="InterPro" id="IPR019757">
    <property type="entry name" value="Pept_S26A_signal_pept_1_Lys-AS"/>
</dbReference>
<dbReference type="InterPro" id="IPR000223">
    <property type="entry name" value="Pept_S26A_signal_pept_1"/>
</dbReference>
<evidence type="ECO:0000259" key="8">
    <source>
        <dbReference type="Pfam" id="PF10502"/>
    </source>
</evidence>
<dbReference type="Pfam" id="PF10502">
    <property type="entry name" value="Peptidase_S26"/>
    <property type="match status" value="1"/>
</dbReference>
<comment type="subcellular location">
    <subcellularLocation>
        <location evidence="7">Membrane</location>
        <topology evidence="7">Single-pass type II membrane protein</topology>
    </subcellularLocation>
</comment>
<accession>A0ABT2ESQ6</accession>
<dbReference type="PROSITE" id="PS00760">
    <property type="entry name" value="SPASE_I_2"/>
    <property type="match status" value="1"/>
</dbReference>
<dbReference type="PANTHER" id="PTHR43390:SF1">
    <property type="entry name" value="CHLOROPLAST PROCESSING PEPTIDASE"/>
    <property type="match status" value="1"/>
</dbReference>
<dbReference type="PROSITE" id="PS00501">
    <property type="entry name" value="SPASE_I_1"/>
    <property type="match status" value="1"/>
</dbReference>
<dbReference type="RefSeq" id="WP_018195482.1">
    <property type="nucleotide sequence ID" value="NZ_CP130454.1"/>
</dbReference>
<keyword evidence="5 6" id="KW-0378">Hydrolase</keyword>
<dbReference type="EMBL" id="JANUCP010000008">
    <property type="protein sequence ID" value="MCS3920937.1"/>
    <property type="molecule type" value="Genomic_DNA"/>
</dbReference>
<dbReference type="PRINTS" id="PR00727">
    <property type="entry name" value="LEADERPTASE"/>
</dbReference>
<protein>
    <recommendedName>
        <fullName evidence="3 6">Signal peptidase I</fullName>
        <ecNumber evidence="3 6">3.4.21.89</ecNumber>
    </recommendedName>
</protein>
<evidence type="ECO:0000313" key="9">
    <source>
        <dbReference type="EMBL" id="MCS3920937.1"/>
    </source>
</evidence>
<dbReference type="Proteomes" id="UP001204798">
    <property type="component" value="Unassembled WGS sequence"/>
</dbReference>
<feature type="transmembrane region" description="Helical" evidence="6">
    <location>
        <begin position="23"/>
        <end position="43"/>
    </location>
</feature>
<dbReference type="InterPro" id="IPR019758">
    <property type="entry name" value="Pept_S26A_signal_pept_1_CS"/>
</dbReference>
<keyword evidence="6" id="KW-0472">Membrane</keyword>
<dbReference type="InterPro" id="IPR019533">
    <property type="entry name" value="Peptidase_S26"/>
</dbReference>
<reference evidence="9 10" key="1">
    <citation type="submission" date="2022-08" db="EMBL/GenBank/DDBJ databases">
        <title>Bacterial and archaeal communities from various locations to study Microbial Dark Matter (Phase II).</title>
        <authorList>
            <person name="Stepanauskas R."/>
        </authorList>
    </citation>
    <scope>NUCLEOTIDE SEQUENCE [LARGE SCALE GENOMIC DNA]</scope>
    <source>
        <strain evidence="9 10">PD1</strain>
    </source>
</reference>
<comment type="similarity">
    <text evidence="2 7">Belongs to the peptidase S26 family.</text>
</comment>
<feature type="domain" description="Peptidase S26" evidence="8">
    <location>
        <begin position="27"/>
        <end position="179"/>
    </location>
</feature>
<evidence type="ECO:0000256" key="7">
    <source>
        <dbReference type="RuleBase" id="RU362042"/>
    </source>
</evidence>
<evidence type="ECO:0000256" key="6">
    <source>
        <dbReference type="RuleBase" id="RU003993"/>
    </source>
</evidence>
<keyword evidence="4 6" id="KW-0645">Protease</keyword>
<dbReference type="GO" id="GO:0009003">
    <property type="term" value="F:signal peptidase activity"/>
    <property type="evidence" value="ECO:0007669"/>
    <property type="project" value="UniProtKB-EC"/>
</dbReference>
<dbReference type="PANTHER" id="PTHR43390">
    <property type="entry name" value="SIGNAL PEPTIDASE I"/>
    <property type="match status" value="1"/>
</dbReference>
<dbReference type="SUPFAM" id="SSF51306">
    <property type="entry name" value="LexA/Signal peptidase"/>
    <property type="match status" value="1"/>
</dbReference>
<dbReference type="Gene3D" id="2.10.109.10">
    <property type="entry name" value="Umud Fragment, subunit A"/>
    <property type="match status" value="1"/>
</dbReference>
<evidence type="ECO:0000313" key="10">
    <source>
        <dbReference type="Proteomes" id="UP001204798"/>
    </source>
</evidence>
<dbReference type="NCBIfam" id="TIGR02227">
    <property type="entry name" value="sigpep_I_bact"/>
    <property type="match status" value="1"/>
</dbReference>
<name>A0ABT2ESQ6_9BACT</name>
<dbReference type="CDD" id="cd06530">
    <property type="entry name" value="S26_SPase_I"/>
    <property type="match status" value="1"/>
</dbReference>
<keyword evidence="6" id="KW-0812">Transmembrane</keyword>
<gene>
    <name evidence="9" type="ORF">M2350_003378</name>
</gene>
<evidence type="ECO:0000256" key="5">
    <source>
        <dbReference type="ARBA" id="ARBA00022801"/>
    </source>
</evidence>
<keyword evidence="6" id="KW-1133">Transmembrane helix</keyword>
<dbReference type="InterPro" id="IPR019756">
    <property type="entry name" value="Pept_S26A_signal_pept_1_Ser-AS"/>
</dbReference>